<organism evidence="2 3">
    <name type="scientific">Actinomycetospora corticicola</name>
    <dbReference type="NCBI Taxonomy" id="663602"/>
    <lineage>
        <taxon>Bacteria</taxon>
        <taxon>Bacillati</taxon>
        <taxon>Actinomycetota</taxon>
        <taxon>Actinomycetes</taxon>
        <taxon>Pseudonocardiales</taxon>
        <taxon>Pseudonocardiaceae</taxon>
        <taxon>Actinomycetospora</taxon>
    </lineage>
</organism>
<name>A0A7Y9J5Z3_9PSEU</name>
<dbReference type="InterPro" id="IPR010985">
    <property type="entry name" value="Ribbon_hlx_hlx"/>
</dbReference>
<dbReference type="InterPro" id="IPR053853">
    <property type="entry name" value="FitA-like_RHH"/>
</dbReference>
<proteinExistence type="predicted"/>
<gene>
    <name evidence="2" type="ORF">BJ983_002785</name>
</gene>
<comment type="caution">
    <text evidence="2">The sequence shown here is derived from an EMBL/GenBank/DDBJ whole genome shotgun (WGS) entry which is preliminary data.</text>
</comment>
<dbReference type="RefSeq" id="WP_179794322.1">
    <property type="nucleotide sequence ID" value="NZ_BAABHP010000021.1"/>
</dbReference>
<dbReference type="InterPro" id="IPR013321">
    <property type="entry name" value="Arc_rbn_hlx_hlx"/>
</dbReference>
<evidence type="ECO:0000313" key="2">
    <source>
        <dbReference type="EMBL" id="NYD36683.1"/>
    </source>
</evidence>
<dbReference type="AlphaFoldDB" id="A0A7Y9J5Z3"/>
<accession>A0A7Y9J5Z3</accession>
<feature type="domain" description="Antitoxin FitA-like ribbon-helix-helix" evidence="1">
    <location>
        <begin position="2"/>
        <end position="40"/>
    </location>
</feature>
<dbReference type="SUPFAM" id="SSF47598">
    <property type="entry name" value="Ribbon-helix-helix"/>
    <property type="match status" value="1"/>
</dbReference>
<keyword evidence="3" id="KW-1185">Reference proteome</keyword>
<dbReference type="GO" id="GO:0006355">
    <property type="term" value="P:regulation of DNA-templated transcription"/>
    <property type="evidence" value="ECO:0007669"/>
    <property type="project" value="InterPro"/>
</dbReference>
<reference evidence="2 3" key="1">
    <citation type="submission" date="2020-07" db="EMBL/GenBank/DDBJ databases">
        <title>Sequencing the genomes of 1000 actinobacteria strains.</title>
        <authorList>
            <person name="Klenk H.-P."/>
        </authorList>
    </citation>
    <scope>NUCLEOTIDE SEQUENCE [LARGE SCALE GENOMIC DNA]</scope>
    <source>
        <strain evidence="2 3">DSM 45772</strain>
    </source>
</reference>
<dbReference type="Proteomes" id="UP000535890">
    <property type="component" value="Unassembled WGS sequence"/>
</dbReference>
<sequence>MATITVRDLDDEVRSRLRVRAAENGRSMEAEVRAILEEAVRPSRLERRRAALARFRAAADNDDAIDELMASIPPRSSYPAPRGIEFDP</sequence>
<protein>
    <submittedName>
        <fullName evidence="2">Plasmid stability protein</fullName>
    </submittedName>
</protein>
<dbReference type="Gene3D" id="1.10.1220.10">
    <property type="entry name" value="Met repressor-like"/>
    <property type="match status" value="1"/>
</dbReference>
<evidence type="ECO:0000259" key="1">
    <source>
        <dbReference type="Pfam" id="PF22513"/>
    </source>
</evidence>
<dbReference type="EMBL" id="JACCBN010000001">
    <property type="protein sequence ID" value="NYD36683.1"/>
    <property type="molecule type" value="Genomic_DNA"/>
</dbReference>
<evidence type="ECO:0000313" key="3">
    <source>
        <dbReference type="Proteomes" id="UP000535890"/>
    </source>
</evidence>
<dbReference type="Pfam" id="PF22513">
    <property type="entry name" value="FitA-like_RHH"/>
    <property type="match status" value="1"/>
</dbReference>